<keyword evidence="1" id="KW-1133">Transmembrane helix</keyword>
<name>A0A365YAP5_9MICC</name>
<feature type="transmembrane region" description="Helical" evidence="1">
    <location>
        <begin position="95"/>
        <end position="111"/>
    </location>
</feature>
<feature type="transmembrane region" description="Helical" evidence="1">
    <location>
        <begin position="117"/>
        <end position="139"/>
    </location>
</feature>
<dbReference type="InterPro" id="IPR038330">
    <property type="entry name" value="TspO/MBR-related_sf"/>
</dbReference>
<comment type="caution">
    <text evidence="2">The sequence shown here is derived from an EMBL/GenBank/DDBJ whole genome shotgun (WGS) entry which is preliminary data.</text>
</comment>
<proteinExistence type="predicted"/>
<reference evidence="2 3" key="1">
    <citation type="submission" date="2018-01" db="EMBL/GenBank/DDBJ databases">
        <title>Glutamicibacter soli strain NHPC-3 Whole genome sequence and assembly.</title>
        <authorList>
            <person name="Choudhury P."/>
            <person name="Gupta D."/>
            <person name="Sengupta K."/>
            <person name="Jawed A."/>
            <person name="Sultana N."/>
            <person name="Saha P."/>
        </authorList>
    </citation>
    <scope>NUCLEOTIDE SEQUENCE [LARGE SCALE GENOMIC DNA]</scope>
    <source>
        <strain evidence="2 3">NHPC-3</strain>
    </source>
</reference>
<feature type="transmembrane region" description="Helical" evidence="1">
    <location>
        <begin position="187"/>
        <end position="207"/>
    </location>
</feature>
<feature type="transmembrane region" description="Helical" evidence="1">
    <location>
        <begin position="64"/>
        <end position="83"/>
    </location>
</feature>
<feature type="transmembrane region" description="Helical" evidence="1">
    <location>
        <begin position="240"/>
        <end position="261"/>
    </location>
</feature>
<keyword evidence="1" id="KW-0812">Transmembrane</keyword>
<dbReference type="PANTHER" id="PTHR33802:SF1">
    <property type="entry name" value="XK-RELATED PROTEIN"/>
    <property type="match status" value="1"/>
</dbReference>
<dbReference type="Gene3D" id="1.20.1260.100">
    <property type="entry name" value="TspO/MBR protein"/>
    <property type="match status" value="1"/>
</dbReference>
<organism evidence="2 3">
    <name type="scientific">Glutamicibacter soli</name>
    <dbReference type="NCBI Taxonomy" id="453836"/>
    <lineage>
        <taxon>Bacteria</taxon>
        <taxon>Bacillati</taxon>
        <taxon>Actinomycetota</taxon>
        <taxon>Actinomycetes</taxon>
        <taxon>Micrococcales</taxon>
        <taxon>Micrococcaceae</taxon>
        <taxon>Glutamicibacter</taxon>
    </lineage>
</organism>
<feature type="transmembrane region" description="Helical" evidence="1">
    <location>
        <begin position="151"/>
        <end position="175"/>
    </location>
</feature>
<dbReference type="RefSeq" id="WP_113607831.1">
    <property type="nucleotide sequence ID" value="NZ_JBNBOD010000002.1"/>
</dbReference>
<accession>A0A365YAP5</accession>
<dbReference type="AlphaFoldDB" id="A0A365YAP5"/>
<dbReference type="PANTHER" id="PTHR33802">
    <property type="entry name" value="SI:CH211-161H7.5-RELATED"/>
    <property type="match status" value="1"/>
</dbReference>
<evidence type="ECO:0000313" key="3">
    <source>
        <dbReference type="Proteomes" id="UP000252167"/>
    </source>
</evidence>
<gene>
    <name evidence="2" type="ORF">C1H84_14855</name>
</gene>
<evidence type="ECO:0000313" key="2">
    <source>
        <dbReference type="EMBL" id="RBL99687.1"/>
    </source>
</evidence>
<dbReference type="EMBL" id="POAF01000007">
    <property type="protein sequence ID" value="RBL99687.1"/>
    <property type="molecule type" value="Genomic_DNA"/>
</dbReference>
<feature type="transmembrane region" description="Helical" evidence="1">
    <location>
        <begin position="214"/>
        <end position="234"/>
    </location>
</feature>
<keyword evidence="3" id="KW-1185">Reference proteome</keyword>
<dbReference type="Proteomes" id="UP000252167">
    <property type="component" value="Unassembled WGS sequence"/>
</dbReference>
<sequence length="270" mass="27576">MQQSIAVPRRPVLAAQIGTALAIALAIYGSFLGSGAAGGTPIQNAAGGYLSADATLLAPAGPAFSIWSLVYAGLAVFAVYQFTPAGTRSETLHRLRGPASLSALLNAAWILTAQAGWLAVSVAVIFILLASLVWVAMLLRTYGSATRTEHWIMWITFGVYLGWVCVASLANTAAWLSSLGVGANASWPVAAAIILLIVAAAIAVALTGYTRGQLAPAAAIAWGLAWIGASRLSGTNESTLVGISALAIAGLALLAALAVAVRARKERSLP</sequence>
<keyword evidence="1" id="KW-0472">Membrane</keyword>
<protein>
    <submittedName>
        <fullName evidence="2">Tryptophan-rich sensory protein</fullName>
    </submittedName>
</protein>
<evidence type="ECO:0000256" key="1">
    <source>
        <dbReference type="SAM" id="Phobius"/>
    </source>
</evidence>
<feature type="transmembrane region" description="Helical" evidence="1">
    <location>
        <begin position="12"/>
        <end position="31"/>
    </location>
</feature>